<dbReference type="CDD" id="cd00054">
    <property type="entry name" value="EGF_CA"/>
    <property type="match status" value="1"/>
</dbReference>
<feature type="domain" description="Laminin G" evidence="3">
    <location>
        <begin position="176"/>
        <end position="359"/>
    </location>
</feature>
<dbReference type="AlphaFoldDB" id="A0A9P0J1H5"/>
<evidence type="ECO:0000256" key="1">
    <source>
        <dbReference type="ARBA" id="ARBA00023157"/>
    </source>
</evidence>
<feature type="disulfide bond" evidence="2">
    <location>
        <begin position="161"/>
        <end position="170"/>
    </location>
</feature>
<dbReference type="InterPro" id="IPR000742">
    <property type="entry name" value="EGF"/>
</dbReference>
<dbReference type="InterPro" id="IPR050372">
    <property type="entry name" value="Neurexin-related_CASP"/>
</dbReference>
<dbReference type="GO" id="GO:0030154">
    <property type="term" value="P:cell differentiation"/>
    <property type="evidence" value="ECO:0007669"/>
    <property type="project" value="UniProtKB-ARBA"/>
</dbReference>
<dbReference type="GO" id="GO:0016020">
    <property type="term" value="C:membrane"/>
    <property type="evidence" value="ECO:0007669"/>
    <property type="project" value="UniProtKB-SubCell"/>
</dbReference>
<evidence type="ECO:0000313" key="5">
    <source>
        <dbReference type="EMBL" id="CAH1725294.1"/>
    </source>
</evidence>
<organism evidence="5 6">
    <name type="scientific">Aphis gossypii</name>
    <name type="common">Cotton aphid</name>
    <dbReference type="NCBI Taxonomy" id="80765"/>
    <lineage>
        <taxon>Eukaryota</taxon>
        <taxon>Metazoa</taxon>
        <taxon>Ecdysozoa</taxon>
        <taxon>Arthropoda</taxon>
        <taxon>Hexapoda</taxon>
        <taxon>Insecta</taxon>
        <taxon>Pterygota</taxon>
        <taxon>Neoptera</taxon>
        <taxon>Paraneoptera</taxon>
        <taxon>Hemiptera</taxon>
        <taxon>Sternorrhyncha</taxon>
        <taxon>Aphidomorpha</taxon>
        <taxon>Aphidoidea</taxon>
        <taxon>Aphididae</taxon>
        <taxon>Aphidini</taxon>
        <taxon>Aphis</taxon>
        <taxon>Aphis</taxon>
    </lineage>
</organism>
<dbReference type="Gene3D" id="2.10.25.10">
    <property type="entry name" value="Laminin"/>
    <property type="match status" value="2"/>
</dbReference>
<dbReference type="SUPFAM" id="SSF57196">
    <property type="entry name" value="EGF/Laminin"/>
    <property type="match status" value="1"/>
</dbReference>
<dbReference type="Pfam" id="PF00008">
    <property type="entry name" value="EGF"/>
    <property type="match status" value="1"/>
</dbReference>
<feature type="disulfide bond" evidence="2">
    <location>
        <begin position="381"/>
        <end position="390"/>
    </location>
</feature>
<dbReference type="Gene3D" id="2.60.120.200">
    <property type="match status" value="3"/>
</dbReference>
<protein>
    <recommendedName>
        <fullName evidence="7">Pikachurin</fullName>
    </recommendedName>
</protein>
<feature type="domain" description="EGF-like" evidence="4">
    <location>
        <begin position="136"/>
        <end position="171"/>
    </location>
</feature>
<dbReference type="CDD" id="cd00110">
    <property type="entry name" value="LamG"/>
    <property type="match status" value="3"/>
</dbReference>
<dbReference type="SUPFAM" id="SSF49899">
    <property type="entry name" value="Concanavalin A-like lectins/glucanases"/>
    <property type="match status" value="3"/>
</dbReference>
<dbReference type="InterPro" id="IPR001881">
    <property type="entry name" value="EGF-like_Ca-bd_dom"/>
</dbReference>
<feature type="domain" description="Laminin G" evidence="3">
    <location>
        <begin position="606"/>
        <end position="782"/>
    </location>
</feature>
<dbReference type="PANTHER" id="PTHR15036:SF85">
    <property type="entry name" value="SP2353, ISOFORM A"/>
    <property type="match status" value="1"/>
</dbReference>
<dbReference type="PROSITE" id="PS01186">
    <property type="entry name" value="EGF_2"/>
    <property type="match status" value="2"/>
</dbReference>
<dbReference type="PROSITE" id="PS00022">
    <property type="entry name" value="EGF_1"/>
    <property type="match status" value="2"/>
</dbReference>
<comment type="caution">
    <text evidence="2">Lacks conserved residue(s) required for the propagation of feature annotation.</text>
</comment>
<evidence type="ECO:0000259" key="4">
    <source>
        <dbReference type="PROSITE" id="PS50026"/>
    </source>
</evidence>
<dbReference type="Proteomes" id="UP001154329">
    <property type="component" value="Chromosome 2"/>
</dbReference>
<evidence type="ECO:0000259" key="3">
    <source>
        <dbReference type="PROSITE" id="PS50025"/>
    </source>
</evidence>
<name>A0A9P0J1H5_APHGO</name>
<keyword evidence="1 2" id="KW-1015">Disulfide bond</keyword>
<reference evidence="5" key="2">
    <citation type="submission" date="2022-10" db="EMBL/GenBank/DDBJ databases">
        <authorList>
            <consortium name="ENA_rothamsted_submissions"/>
            <consortium name="culmorum"/>
            <person name="King R."/>
        </authorList>
    </citation>
    <scope>NUCLEOTIDE SEQUENCE</scope>
</reference>
<dbReference type="GO" id="GO:0009653">
    <property type="term" value="P:anatomical structure morphogenesis"/>
    <property type="evidence" value="ECO:0007669"/>
    <property type="project" value="UniProtKB-ARBA"/>
</dbReference>
<dbReference type="Pfam" id="PF00054">
    <property type="entry name" value="Laminin_G_1"/>
    <property type="match status" value="3"/>
</dbReference>
<dbReference type="PROSITE" id="PS50025">
    <property type="entry name" value="LAM_G_DOMAIN"/>
    <property type="match status" value="3"/>
</dbReference>
<feature type="domain" description="Laminin G" evidence="3">
    <location>
        <begin position="396"/>
        <end position="575"/>
    </location>
</feature>
<dbReference type="PROSITE" id="PS50026">
    <property type="entry name" value="EGF_3"/>
    <property type="match status" value="2"/>
</dbReference>
<dbReference type="GO" id="GO:0048513">
    <property type="term" value="P:animal organ development"/>
    <property type="evidence" value="ECO:0007669"/>
    <property type="project" value="UniProtKB-ARBA"/>
</dbReference>
<dbReference type="EMBL" id="OU899035">
    <property type="protein sequence ID" value="CAH1725294.1"/>
    <property type="molecule type" value="Genomic_DNA"/>
</dbReference>
<reference evidence="5" key="1">
    <citation type="submission" date="2022-02" db="EMBL/GenBank/DDBJ databases">
        <authorList>
            <person name="King R."/>
        </authorList>
    </citation>
    <scope>NUCLEOTIDE SEQUENCE</scope>
</reference>
<proteinExistence type="predicted"/>
<dbReference type="SMART" id="SM00179">
    <property type="entry name" value="EGF_CA"/>
    <property type="match status" value="2"/>
</dbReference>
<dbReference type="PANTHER" id="PTHR15036">
    <property type="entry name" value="PIKACHURIN-LIKE PROTEIN"/>
    <property type="match status" value="1"/>
</dbReference>
<sequence length="811" mass="91143">MPMRCTANSMYDFRLSSVLLATVVVAVGAMIGGELSAVEKSLQFEAAFQGRCGHDSPCQQLCYELHDGMFECDCKTGFTLHEDGYTCTRNDSVTDKIKEFERDIGLTFVDSNEVDSEDSVRFVKHVETQTSPATGSPGLCVRKCGEGTCVFDSRNKQTCRCPFGKTGSTCQITNPIRYPRFNGRSWLAFPPLRGAYKHVQISLEFRPESWDGILFLAAERDDLVGDFMAILLHNGFLEFRFDCGSGLGVVKSEETVILNQWNTLSVYRHRWDAWIQLNRGKRIAGRSKGLFSRITFREPVFIGGRGNTSGLAERFPTDRGFVGCVRLLQANDHRYDFGETPSGDTVKSQEVEECSTDKCTRSPCQHGGKCVTTTNSSLCLCPLGYTGDLCETILDLQVPSFNGSSYLRHPALGDSALSWLDLDIVFKTQSIDGLILYEGYQKYGSADFISVYMIDGHVEFTFDLGTGTVSLRSPWTVSLGEWHRLWISRTGKLAVMRVDNQPEVQILSPGAFTQLSLPLSMYIGGVPDFDTVPSQIKVRTSFRGCIQKVTINDKPLQIVRGALSGANVANCPHPCVAKPCGNDVQCVPIFDKYKCVCDRRCNSSDGDQVSFDGTSFVHYTGHEVQQRITNGHLDINMRFRTTALTGLILWTGRSDRSADFLALGLQDGRIEVTYDLGSGETVLRYNTTGLPINDGHWHRMKFTRDERLSTLTIDNGTKMITISTGRLKQLKHKYRTVFRRYRRRGEVYGKEIQKRICRLHFGLYPEHGLPSETFLVHRQRTCLHIIERERRTQLFSSSSTRARVYTLSLRI</sequence>
<feature type="domain" description="EGF-like" evidence="4">
    <location>
        <begin position="355"/>
        <end position="391"/>
    </location>
</feature>
<dbReference type="GO" id="GO:0005509">
    <property type="term" value="F:calcium ion binding"/>
    <property type="evidence" value="ECO:0007669"/>
    <property type="project" value="InterPro"/>
</dbReference>
<dbReference type="InterPro" id="IPR013320">
    <property type="entry name" value="ConA-like_dom_sf"/>
</dbReference>
<keyword evidence="2" id="KW-0245">EGF-like domain</keyword>
<accession>A0A9P0J1H5</accession>
<evidence type="ECO:0000313" key="6">
    <source>
        <dbReference type="Proteomes" id="UP001154329"/>
    </source>
</evidence>
<dbReference type="FunFam" id="2.10.25.10:FF:000373">
    <property type="entry name" value="sushi, nidogen and EGF-like domain-containing protein 1"/>
    <property type="match status" value="1"/>
</dbReference>
<evidence type="ECO:0000256" key="2">
    <source>
        <dbReference type="PROSITE-ProRule" id="PRU00076"/>
    </source>
</evidence>
<gene>
    <name evidence="5" type="ORF">APHIGO_LOCUS6408</name>
</gene>
<dbReference type="InterPro" id="IPR001791">
    <property type="entry name" value="Laminin_G"/>
</dbReference>
<dbReference type="SMART" id="SM00181">
    <property type="entry name" value="EGF"/>
    <property type="match status" value="4"/>
</dbReference>
<dbReference type="SMART" id="SM00282">
    <property type="entry name" value="LamG"/>
    <property type="match status" value="3"/>
</dbReference>
<keyword evidence="6" id="KW-1185">Reference proteome</keyword>
<evidence type="ECO:0008006" key="7">
    <source>
        <dbReference type="Google" id="ProtNLM"/>
    </source>
</evidence>